<name>A0A8G1A304_9EURY</name>
<reference evidence="1" key="2">
    <citation type="submission" date="2019-03" db="EMBL/GenBank/DDBJ databases">
        <authorList>
            <person name="Chen S.-C."/>
            <person name="Wu S.-Y."/>
            <person name="Lai M.-C."/>
        </authorList>
    </citation>
    <scope>NUCLEOTIDE SEQUENCE</scope>
    <source>
        <strain evidence="1">ML15</strain>
    </source>
</reference>
<dbReference type="KEGG" id="mfk:E2N92_08410"/>
<gene>
    <name evidence="1" type="ORF">E2N92_08410</name>
</gene>
<reference evidence="1" key="1">
    <citation type="journal article" date="2005" name="Int. J. Syst. Evol. Microbiol.">
        <title>Methanofollis formosanus sp. nov., isolated from a fish pond.</title>
        <authorList>
            <person name="Wu S.Y."/>
            <person name="Chen S.C."/>
            <person name="Lai M.C."/>
        </authorList>
    </citation>
    <scope>NUCLEOTIDE SEQUENCE</scope>
    <source>
        <strain evidence="1">ML15</strain>
    </source>
</reference>
<dbReference type="RefSeq" id="WP_220680756.1">
    <property type="nucleotide sequence ID" value="NZ_CP037968.1"/>
</dbReference>
<proteinExistence type="predicted"/>
<sequence>MKKELSFEDLVEMPFFEGLAALALARRGDLTLMVGERPAGADQVEKMVDEIVRMLRPEEPVPVSA</sequence>
<dbReference type="OrthoDB" id="110360at2157"/>
<dbReference type="AlphaFoldDB" id="A0A8G1A304"/>
<accession>A0A8G1A304</accession>
<evidence type="ECO:0000313" key="1">
    <source>
        <dbReference type="EMBL" id="QYZ79449.1"/>
    </source>
</evidence>
<dbReference type="EMBL" id="CP037968">
    <property type="protein sequence ID" value="QYZ79449.1"/>
    <property type="molecule type" value="Genomic_DNA"/>
</dbReference>
<keyword evidence="2" id="KW-1185">Reference proteome</keyword>
<evidence type="ECO:0000313" key="2">
    <source>
        <dbReference type="Proteomes" id="UP000826709"/>
    </source>
</evidence>
<dbReference type="Proteomes" id="UP000826709">
    <property type="component" value="Chromosome"/>
</dbReference>
<organism evidence="1 2">
    <name type="scientific">Methanofollis formosanus</name>
    <dbReference type="NCBI Taxonomy" id="299308"/>
    <lineage>
        <taxon>Archaea</taxon>
        <taxon>Methanobacteriati</taxon>
        <taxon>Methanobacteriota</taxon>
        <taxon>Stenosarchaea group</taxon>
        <taxon>Methanomicrobia</taxon>
        <taxon>Methanomicrobiales</taxon>
        <taxon>Methanomicrobiaceae</taxon>
        <taxon>Methanofollis</taxon>
    </lineage>
</organism>
<protein>
    <submittedName>
        <fullName evidence="1">Uncharacterized protein</fullName>
    </submittedName>
</protein>